<sequence length="204" mass="22912">MENFVKIQVPVTISYPALEHVLKQQLVGEYIPKPSEDSNESPYAQILDVGLAGSSSGSGDIILRVRIRILRTILKRDNVDLYVQATPGYDNDTQQVYIRRFNMEAQTSSRFYNSSLEVLVNRVAYNQIIQKARVNVQQIIAGELTKANGMLETGMELKGLKLNGVVEEVRVQDITPKANRMFLSLELQAKVEVDVFDLSELLPA</sequence>
<proteinExistence type="predicted"/>
<name>A0A1R3XPB6_9BACT</name>
<keyword evidence="2" id="KW-1185">Reference proteome</keyword>
<dbReference type="AlphaFoldDB" id="A0A1R3XPB6"/>
<gene>
    <name evidence="1" type="ORF">SAMN05444128_3014</name>
</gene>
<evidence type="ECO:0000313" key="2">
    <source>
        <dbReference type="Proteomes" id="UP000187181"/>
    </source>
</evidence>
<dbReference type="STRING" id="1317125.SAMN05444128_3014"/>
<evidence type="ECO:0000313" key="1">
    <source>
        <dbReference type="EMBL" id="SIT93495.1"/>
    </source>
</evidence>
<dbReference type="EMBL" id="FTPP01000003">
    <property type="protein sequence ID" value="SIT93495.1"/>
    <property type="molecule type" value="Genomic_DNA"/>
</dbReference>
<dbReference type="InterPro" id="IPR025515">
    <property type="entry name" value="DUF4403"/>
</dbReference>
<dbReference type="OrthoDB" id="850247at2"/>
<dbReference type="Proteomes" id="UP000187181">
    <property type="component" value="Unassembled WGS sequence"/>
</dbReference>
<organism evidence="1 2">
    <name type="scientific">Pontibacter indicus</name>
    <dbReference type="NCBI Taxonomy" id="1317125"/>
    <lineage>
        <taxon>Bacteria</taxon>
        <taxon>Pseudomonadati</taxon>
        <taxon>Bacteroidota</taxon>
        <taxon>Cytophagia</taxon>
        <taxon>Cytophagales</taxon>
        <taxon>Hymenobacteraceae</taxon>
        <taxon>Pontibacter</taxon>
    </lineage>
</organism>
<protein>
    <recommendedName>
        <fullName evidence="3">DUF4403 family protein</fullName>
    </recommendedName>
</protein>
<reference evidence="2" key="1">
    <citation type="submission" date="2017-01" db="EMBL/GenBank/DDBJ databases">
        <authorList>
            <person name="Varghese N."/>
            <person name="Submissions S."/>
        </authorList>
    </citation>
    <scope>NUCLEOTIDE SEQUENCE [LARGE SCALE GENOMIC DNA]</scope>
    <source>
        <strain evidence="2">LP100</strain>
    </source>
</reference>
<accession>A0A1R3XPB6</accession>
<dbReference type="RefSeq" id="WP_076670515.1">
    <property type="nucleotide sequence ID" value="NZ_FTPP01000003.1"/>
</dbReference>
<evidence type="ECO:0008006" key="3">
    <source>
        <dbReference type="Google" id="ProtNLM"/>
    </source>
</evidence>
<dbReference type="Pfam" id="PF14356">
    <property type="entry name" value="DUF4403"/>
    <property type="match status" value="1"/>
</dbReference>